<proteinExistence type="inferred from homology"/>
<dbReference type="Gene3D" id="3.30.530.20">
    <property type="match status" value="1"/>
</dbReference>
<dbReference type="RefSeq" id="WP_196413275.1">
    <property type="nucleotide sequence ID" value="NZ_JADQTO010000003.1"/>
</dbReference>
<dbReference type="SUPFAM" id="SSF55961">
    <property type="entry name" value="Bet v1-like"/>
    <property type="match status" value="1"/>
</dbReference>
<feature type="domain" description="Activator of Hsp90 ATPase homologue 1/2-like C-terminal" evidence="2">
    <location>
        <begin position="22"/>
        <end position="133"/>
    </location>
</feature>
<evidence type="ECO:0000313" key="3">
    <source>
        <dbReference type="EMBL" id="MBG0561488.1"/>
    </source>
</evidence>
<dbReference type="Proteomes" id="UP000598146">
    <property type="component" value="Unassembled WGS sequence"/>
</dbReference>
<evidence type="ECO:0000313" key="4">
    <source>
        <dbReference type="Proteomes" id="UP000598146"/>
    </source>
</evidence>
<comment type="caution">
    <text evidence="3">The sequence shown here is derived from an EMBL/GenBank/DDBJ whole genome shotgun (WGS) entry which is preliminary data.</text>
</comment>
<sequence length="160" mass="17915">MTTTPTGQVDGDKLILTRIFRADIDDVWASVTDPERTARWYGAWKGDAAPGRTIQVQMVYEEGAPWTQMRIDACEPPSRLSLSSIGMPEEWRLDLLLSHADGRTELRFVHHLTPSDGVGEVGPGWEYYLDLLVTSRDGGAQPDFGDYYPAMKAYYEGLTT</sequence>
<dbReference type="CDD" id="cd08899">
    <property type="entry name" value="SRPBCC_CalC_Aha1-like_6"/>
    <property type="match status" value="1"/>
</dbReference>
<keyword evidence="4" id="KW-1185">Reference proteome</keyword>
<gene>
    <name evidence="3" type="ORF">I4J89_08435</name>
</gene>
<protein>
    <submittedName>
        <fullName evidence="3">SRPBCC family protein</fullName>
    </submittedName>
</protein>
<dbReference type="InterPro" id="IPR013538">
    <property type="entry name" value="ASHA1/2-like_C"/>
</dbReference>
<reference evidence="3" key="1">
    <citation type="submission" date="2020-11" db="EMBL/GenBank/DDBJ databases">
        <title>Isolation and identification of active actinomycetes.</title>
        <authorList>
            <person name="Sun X."/>
        </authorList>
    </citation>
    <scope>NUCLEOTIDE SEQUENCE</scope>
    <source>
        <strain evidence="3">NEAU-A11</strain>
    </source>
</reference>
<name>A0A931C6S5_9ACTN</name>
<dbReference type="AlphaFoldDB" id="A0A931C6S5"/>
<organism evidence="3 4">
    <name type="scientific">Actinoplanes aureus</name>
    <dbReference type="NCBI Taxonomy" id="2792083"/>
    <lineage>
        <taxon>Bacteria</taxon>
        <taxon>Bacillati</taxon>
        <taxon>Actinomycetota</taxon>
        <taxon>Actinomycetes</taxon>
        <taxon>Micromonosporales</taxon>
        <taxon>Micromonosporaceae</taxon>
        <taxon>Actinoplanes</taxon>
    </lineage>
</organism>
<dbReference type="InterPro" id="IPR023393">
    <property type="entry name" value="START-like_dom_sf"/>
</dbReference>
<dbReference type="Pfam" id="PF08327">
    <property type="entry name" value="AHSA1"/>
    <property type="match status" value="1"/>
</dbReference>
<evidence type="ECO:0000259" key="2">
    <source>
        <dbReference type="Pfam" id="PF08327"/>
    </source>
</evidence>
<evidence type="ECO:0000256" key="1">
    <source>
        <dbReference type="ARBA" id="ARBA00006817"/>
    </source>
</evidence>
<accession>A0A931C6S5</accession>
<dbReference type="EMBL" id="JADQTO010000003">
    <property type="protein sequence ID" value="MBG0561488.1"/>
    <property type="molecule type" value="Genomic_DNA"/>
</dbReference>
<comment type="similarity">
    <text evidence="1">Belongs to the AHA1 family.</text>
</comment>